<comment type="caution">
    <text evidence="1">The sequence shown here is derived from an EMBL/GenBank/DDBJ whole genome shotgun (WGS) entry which is preliminary data.</text>
</comment>
<organism evidence="1 2">
    <name type="scientific">Thioflexithrix psekupsensis</name>
    <dbReference type="NCBI Taxonomy" id="1570016"/>
    <lineage>
        <taxon>Bacteria</taxon>
        <taxon>Pseudomonadati</taxon>
        <taxon>Pseudomonadota</taxon>
        <taxon>Gammaproteobacteria</taxon>
        <taxon>Thiotrichales</taxon>
        <taxon>Thioflexithrix</taxon>
    </lineage>
</organism>
<dbReference type="EMBL" id="MSLT01000023">
    <property type="protein sequence ID" value="OUD12094.1"/>
    <property type="molecule type" value="Genomic_DNA"/>
</dbReference>
<evidence type="ECO:0000313" key="1">
    <source>
        <dbReference type="EMBL" id="OUD12094.1"/>
    </source>
</evidence>
<protein>
    <submittedName>
        <fullName evidence="1">Uncharacterized protein</fullName>
    </submittedName>
</protein>
<dbReference type="Proteomes" id="UP000194798">
    <property type="component" value="Unassembled WGS sequence"/>
</dbReference>
<reference evidence="1 2" key="1">
    <citation type="submission" date="2016-12" db="EMBL/GenBank/DDBJ databases">
        <title>Thioflexothrix psekupsii D3 genome sequencing and assembly.</title>
        <authorList>
            <person name="Fomenkov A."/>
            <person name="Vincze T."/>
            <person name="Grabovich M."/>
            <person name="Anton B.P."/>
            <person name="Dubinina G."/>
            <person name="Orlova M."/>
            <person name="Belousova E."/>
            <person name="Roberts R.J."/>
        </authorList>
    </citation>
    <scope>NUCLEOTIDE SEQUENCE [LARGE SCALE GENOMIC DNA]</scope>
    <source>
        <strain evidence="1">D3</strain>
    </source>
</reference>
<evidence type="ECO:0000313" key="2">
    <source>
        <dbReference type="Proteomes" id="UP000194798"/>
    </source>
</evidence>
<name>A0A251X3M5_9GAMM</name>
<accession>A0A251X3M5</accession>
<proteinExistence type="predicted"/>
<gene>
    <name evidence="1" type="ORF">TPSD3_13265</name>
</gene>
<dbReference type="RefSeq" id="WP_086489008.1">
    <property type="nucleotide sequence ID" value="NZ_MSLT01000023.1"/>
</dbReference>
<keyword evidence="2" id="KW-1185">Reference proteome</keyword>
<dbReference type="AlphaFoldDB" id="A0A251X3M5"/>
<dbReference type="OrthoDB" id="5405511at2"/>
<sequence>MTPVSTAISRAARSQFSSPEESVLHSYCADLSDWPACWEVTHDDDHYGQQILAELKPFMLSLIYNGVAEMQLQQHFANLRLLGSEMVRASHINPHLRQRAVGELIAEYVDEEGGPLCRELRSDSERDSFDSTCRLLHRYFKNTH</sequence>